<dbReference type="PANTHER" id="PTHR47336:SF2">
    <property type="entry name" value="TRANSCRIPTION FACTOR HMS1-RELATED"/>
    <property type="match status" value="1"/>
</dbReference>
<evidence type="ECO:0000313" key="4">
    <source>
        <dbReference type="Proteomes" id="UP000565441"/>
    </source>
</evidence>
<dbReference type="PANTHER" id="PTHR47336">
    <property type="entry name" value="TRANSCRIPTION FACTOR HMS1-RELATED"/>
    <property type="match status" value="1"/>
</dbReference>
<name>A0A8H5HHE2_9AGAR</name>
<keyword evidence="4" id="KW-1185">Reference proteome</keyword>
<evidence type="ECO:0000313" key="3">
    <source>
        <dbReference type="EMBL" id="KAF5383267.1"/>
    </source>
</evidence>
<evidence type="ECO:0000256" key="1">
    <source>
        <dbReference type="SAM" id="MobiDB-lite"/>
    </source>
</evidence>
<feature type="region of interest" description="Disordered" evidence="1">
    <location>
        <begin position="146"/>
        <end position="228"/>
    </location>
</feature>
<dbReference type="InterPro" id="IPR036638">
    <property type="entry name" value="HLH_DNA-bd_sf"/>
</dbReference>
<comment type="caution">
    <text evidence="3">The sequence shown here is derived from an EMBL/GenBank/DDBJ whole genome shotgun (WGS) entry which is preliminary data.</text>
</comment>
<feature type="region of interest" description="Disordered" evidence="1">
    <location>
        <begin position="249"/>
        <end position="329"/>
    </location>
</feature>
<feature type="compositionally biased region" description="Pro residues" evidence="1">
    <location>
        <begin position="294"/>
        <end position="305"/>
    </location>
</feature>
<feature type="compositionally biased region" description="Low complexity" evidence="1">
    <location>
        <begin position="34"/>
        <end position="59"/>
    </location>
</feature>
<dbReference type="InterPro" id="IPR011598">
    <property type="entry name" value="bHLH_dom"/>
</dbReference>
<feature type="compositionally biased region" description="Low complexity" evidence="1">
    <location>
        <begin position="274"/>
        <end position="293"/>
    </location>
</feature>
<feature type="compositionally biased region" description="Low complexity" evidence="1">
    <location>
        <begin position="1"/>
        <end position="23"/>
    </location>
</feature>
<dbReference type="OrthoDB" id="2133190at2759"/>
<feature type="region of interest" description="Disordered" evidence="1">
    <location>
        <begin position="1"/>
        <end position="70"/>
    </location>
</feature>
<dbReference type="InterPro" id="IPR052099">
    <property type="entry name" value="Regulatory_TF_Diverse"/>
</dbReference>
<reference evidence="3 4" key="1">
    <citation type="journal article" date="2020" name="ISME J.">
        <title>Uncovering the hidden diversity of litter-decomposition mechanisms in mushroom-forming fungi.</title>
        <authorList>
            <person name="Floudas D."/>
            <person name="Bentzer J."/>
            <person name="Ahren D."/>
            <person name="Johansson T."/>
            <person name="Persson P."/>
            <person name="Tunlid A."/>
        </authorList>
    </citation>
    <scope>NUCLEOTIDE SEQUENCE [LARGE SCALE GENOMIC DNA]</scope>
    <source>
        <strain evidence="3 4">CBS 661.87</strain>
    </source>
</reference>
<dbReference type="PROSITE" id="PS50888">
    <property type="entry name" value="BHLH"/>
    <property type="match status" value="1"/>
</dbReference>
<dbReference type="Proteomes" id="UP000565441">
    <property type="component" value="Unassembled WGS sequence"/>
</dbReference>
<feature type="domain" description="BHLH" evidence="2">
    <location>
        <begin position="320"/>
        <end position="421"/>
    </location>
</feature>
<feature type="compositionally biased region" description="Low complexity" evidence="1">
    <location>
        <begin position="249"/>
        <end position="266"/>
    </location>
</feature>
<feature type="compositionally biased region" description="Low complexity" evidence="1">
    <location>
        <begin position="168"/>
        <end position="190"/>
    </location>
</feature>
<evidence type="ECO:0000259" key="2">
    <source>
        <dbReference type="PROSITE" id="PS50888"/>
    </source>
</evidence>
<accession>A0A8H5HHE2</accession>
<gene>
    <name evidence="3" type="ORF">D9615_005063</name>
</gene>
<feature type="region of interest" description="Disordered" evidence="1">
    <location>
        <begin position="461"/>
        <end position="549"/>
    </location>
</feature>
<dbReference type="GO" id="GO:0046983">
    <property type="term" value="F:protein dimerization activity"/>
    <property type="evidence" value="ECO:0007669"/>
    <property type="project" value="InterPro"/>
</dbReference>
<feature type="compositionally biased region" description="Low complexity" evidence="1">
    <location>
        <begin position="306"/>
        <end position="317"/>
    </location>
</feature>
<dbReference type="SUPFAM" id="SSF47459">
    <property type="entry name" value="HLH, helix-loop-helix DNA-binding domain"/>
    <property type="match status" value="1"/>
</dbReference>
<protein>
    <recommendedName>
        <fullName evidence="2">BHLH domain-containing protein</fullName>
    </recommendedName>
</protein>
<organism evidence="3 4">
    <name type="scientific">Tricholomella constricta</name>
    <dbReference type="NCBI Taxonomy" id="117010"/>
    <lineage>
        <taxon>Eukaryota</taxon>
        <taxon>Fungi</taxon>
        <taxon>Dikarya</taxon>
        <taxon>Basidiomycota</taxon>
        <taxon>Agaricomycotina</taxon>
        <taxon>Agaricomycetes</taxon>
        <taxon>Agaricomycetidae</taxon>
        <taxon>Agaricales</taxon>
        <taxon>Tricholomatineae</taxon>
        <taxon>Lyophyllaceae</taxon>
        <taxon>Tricholomella</taxon>
    </lineage>
</organism>
<dbReference type="AlphaFoldDB" id="A0A8H5HHE2"/>
<sequence length="959" mass="102765">MDFSAPSPASSSSTSYSPRLMSSDLGLDPSDPLNLLLHNSSQSHSGNSSMEESSQEGGSPPDWSELSSLWPDNDFSAQSKPYSDMMDFSELASLSMDVDFSNAIAVEPSALHFDSMKFSTINTNYSYNPHTPSYTDDLLAAQFPFTFQPHHDPNSTSDLPSHLSSQGTRRLSITSSVSSSGASLSPAPESMPSPVTATQTEFTSNHPSSSENFASTSPDPATELAERVRQSSGVMLALPMCAQLQALEKQQAANTPPATSPASIPKLPIPRLPRPASQSVKSTSPSTTSSAASTPPPSTPSPPPISAVATPSISSAPLPRPKTSHTTIERRYRTNLNARIQSLRMAVPALRVVEDREGGKKRAPNKVLVSSDPLKLEGGVTGGIGGVDVIDERGFVDGVKVARKCSKANVLGKAVEYIRVLKKREMRLKAEQAGLKVLVSGLVGGPALLREWEREWREMFGGEEKDEVEGEMDADAEEDDSEEEGEDEDEAGRKRKRGKTTASGGPGASSAAKQDKKEKKPVTGADGAVPEKRKRGRPRKVVPPVASAAPPIATQDQKMEMQQGHGPQQYLLATFALFSFYNSPLTSSSTSPHAHTGTVLSGSAATVQGSDGWGLSKYIQMFHLLVSVVVLLSFVSSWIGFSFNFGKSQRSGSVLNLAVRGRREKRAAIDWVRLGEECVLSSNNKTRNVPLLSRLQVYYNITSWSGAGPQELTTAALTLYGTGGVLGGLARIKARAVWSKVKTKARATHVSGLSAHERMVLEEMTLDAAAARLADVEGEKGQGQTPMQVLADALVRERIRAHLGVLFIGSVSERAGDEVEPDKEVLELENVERQKTVEAAKELGGRVGELGRRLERVWKVTVDSAAEEMGDEGREGEAEALLAALVLYRRVFSSLGNGNGASGLMSPPPSPGRKDTTDAGRLRRALGSRVFEESAALEDARDRAVDMVVALERRSVGLD</sequence>
<feature type="compositionally biased region" description="Polar residues" evidence="1">
    <location>
        <begin position="193"/>
        <end position="219"/>
    </location>
</feature>
<proteinExistence type="predicted"/>
<dbReference type="Gene3D" id="4.10.280.10">
    <property type="entry name" value="Helix-loop-helix DNA-binding domain"/>
    <property type="match status" value="1"/>
</dbReference>
<dbReference type="SMART" id="SM00353">
    <property type="entry name" value="HLH"/>
    <property type="match status" value="1"/>
</dbReference>
<feature type="compositionally biased region" description="Polar residues" evidence="1">
    <location>
        <begin position="154"/>
        <end position="167"/>
    </location>
</feature>
<dbReference type="EMBL" id="JAACJP010000007">
    <property type="protein sequence ID" value="KAF5383267.1"/>
    <property type="molecule type" value="Genomic_DNA"/>
</dbReference>
<feature type="compositionally biased region" description="Acidic residues" evidence="1">
    <location>
        <begin position="464"/>
        <end position="490"/>
    </location>
</feature>
<dbReference type="Pfam" id="PF00010">
    <property type="entry name" value="HLH"/>
    <property type="match status" value="1"/>
</dbReference>
<feature type="region of interest" description="Disordered" evidence="1">
    <location>
        <begin position="899"/>
        <end position="918"/>
    </location>
</feature>